<feature type="compositionally biased region" description="Low complexity" evidence="1">
    <location>
        <begin position="94"/>
        <end position="110"/>
    </location>
</feature>
<gene>
    <name evidence="2" type="ORF">E2C01_066003</name>
</gene>
<feature type="region of interest" description="Disordered" evidence="1">
    <location>
        <begin position="73"/>
        <end position="110"/>
    </location>
</feature>
<name>A0A5B7HR65_PORTR</name>
<reference evidence="2 3" key="1">
    <citation type="submission" date="2019-05" db="EMBL/GenBank/DDBJ databases">
        <title>Another draft genome of Portunus trituberculatus and its Hox gene families provides insights of decapod evolution.</title>
        <authorList>
            <person name="Jeong J.-H."/>
            <person name="Song I."/>
            <person name="Kim S."/>
            <person name="Choi T."/>
            <person name="Kim D."/>
            <person name="Ryu S."/>
            <person name="Kim W."/>
        </authorList>
    </citation>
    <scope>NUCLEOTIDE SEQUENCE [LARGE SCALE GENOMIC DNA]</scope>
    <source>
        <tissue evidence="2">Muscle</tissue>
    </source>
</reference>
<comment type="caution">
    <text evidence="2">The sequence shown here is derived from an EMBL/GenBank/DDBJ whole genome shotgun (WGS) entry which is preliminary data.</text>
</comment>
<dbReference type="Proteomes" id="UP000324222">
    <property type="component" value="Unassembled WGS sequence"/>
</dbReference>
<evidence type="ECO:0000256" key="1">
    <source>
        <dbReference type="SAM" id="MobiDB-lite"/>
    </source>
</evidence>
<organism evidence="2 3">
    <name type="scientific">Portunus trituberculatus</name>
    <name type="common">Swimming crab</name>
    <name type="synonym">Neptunus trituberculatus</name>
    <dbReference type="NCBI Taxonomy" id="210409"/>
    <lineage>
        <taxon>Eukaryota</taxon>
        <taxon>Metazoa</taxon>
        <taxon>Ecdysozoa</taxon>
        <taxon>Arthropoda</taxon>
        <taxon>Crustacea</taxon>
        <taxon>Multicrustacea</taxon>
        <taxon>Malacostraca</taxon>
        <taxon>Eumalacostraca</taxon>
        <taxon>Eucarida</taxon>
        <taxon>Decapoda</taxon>
        <taxon>Pleocyemata</taxon>
        <taxon>Brachyura</taxon>
        <taxon>Eubrachyura</taxon>
        <taxon>Portunoidea</taxon>
        <taxon>Portunidae</taxon>
        <taxon>Portuninae</taxon>
        <taxon>Portunus</taxon>
    </lineage>
</organism>
<evidence type="ECO:0000313" key="2">
    <source>
        <dbReference type="EMBL" id="MPC71717.1"/>
    </source>
</evidence>
<accession>A0A5B7HR65</accession>
<proteinExistence type="predicted"/>
<protein>
    <submittedName>
        <fullName evidence="2">Uncharacterized protein</fullName>
    </submittedName>
</protein>
<dbReference type="AlphaFoldDB" id="A0A5B7HR65"/>
<evidence type="ECO:0000313" key="3">
    <source>
        <dbReference type="Proteomes" id="UP000324222"/>
    </source>
</evidence>
<sequence>MHHTPITAYRLVIITVRCTNYRTPPCALILDLVRRRKIIVSVSCSEKSLNYFASGELRRSYLRASLTQATNISPLGMTNERHNSARAQRRVAVRGRLTPTAAATMTPPPR</sequence>
<dbReference type="EMBL" id="VSRR010033456">
    <property type="protein sequence ID" value="MPC71717.1"/>
    <property type="molecule type" value="Genomic_DNA"/>
</dbReference>
<keyword evidence="3" id="KW-1185">Reference proteome</keyword>